<evidence type="ECO:0008006" key="4">
    <source>
        <dbReference type="Google" id="ProtNLM"/>
    </source>
</evidence>
<feature type="transmembrane region" description="Helical" evidence="1">
    <location>
        <begin position="169"/>
        <end position="190"/>
    </location>
</feature>
<evidence type="ECO:0000313" key="2">
    <source>
        <dbReference type="EMBL" id="MDF0706626.1"/>
    </source>
</evidence>
<keyword evidence="3" id="KW-1185">Reference proteome</keyword>
<keyword evidence="1" id="KW-1133">Transmembrane helix</keyword>
<keyword evidence="1" id="KW-0472">Membrane</keyword>
<reference evidence="2 3" key="1">
    <citation type="submission" date="2023-03" db="EMBL/GenBank/DDBJ databases">
        <title>Muricauda XX sp. nov. and Muricauda XXX sp. nov., two novel species isolated from Okinawa Trough.</title>
        <authorList>
            <person name="Cao W."/>
            <person name="Deng X."/>
        </authorList>
    </citation>
    <scope>NUCLEOTIDE SEQUENCE [LARGE SCALE GENOMIC DNA]</scope>
    <source>
        <strain evidence="2 3">81s02</strain>
    </source>
</reference>
<evidence type="ECO:0000313" key="3">
    <source>
        <dbReference type="Proteomes" id="UP001217083"/>
    </source>
</evidence>
<comment type="caution">
    <text evidence="2">The sequence shown here is derived from an EMBL/GenBank/DDBJ whole genome shotgun (WGS) entry which is preliminary data.</text>
</comment>
<protein>
    <recommendedName>
        <fullName evidence="4">Chemotaxis methyl-accepting receptor HlyB-like 4HB MCP domain-containing protein</fullName>
    </recommendedName>
</protein>
<dbReference type="RefSeq" id="WP_275648658.1">
    <property type="nucleotide sequence ID" value="NZ_JARFVA010000001.1"/>
</dbReference>
<accession>A0ABT5XL52</accession>
<gene>
    <name evidence="2" type="ORF">PY091_05320</name>
</gene>
<evidence type="ECO:0000256" key="1">
    <source>
        <dbReference type="SAM" id="Phobius"/>
    </source>
</evidence>
<keyword evidence="1" id="KW-0812">Transmembrane</keyword>
<organism evidence="2 3">
    <name type="scientific">Flagellimonas okinawensis</name>
    <dbReference type="NCBI Taxonomy" id="3031324"/>
    <lineage>
        <taxon>Bacteria</taxon>
        <taxon>Pseudomonadati</taxon>
        <taxon>Bacteroidota</taxon>
        <taxon>Flavobacteriia</taxon>
        <taxon>Flavobacteriales</taxon>
        <taxon>Flavobacteriaceae</taxon>
        <taxon>Flagellimonas</taxon>
    </lineage>
</organism>
<name>A0ABT5XL52_9FLAO</name>
<sequence length="200" mass="22909">MSAKLTLKQRILVGFVLALAFFLVLGSNLVDRRHFSTIQKMIESIHDDRVVVQDYIYQLRNFLHDTEVEVLETGNIEKSNEQDRQIKAILDDFAATELTREEATFLKRLRQQFYGPAGLSSIYGEDNESKILVHIHSTKKTLDALEEIQIEESGHLTQISEKSLSVNKMLSNLEIAFMIVIGVSILMLVFQPIKTLYPIR</sequence>
<proteinExistence type="predicted"/>
<dbReference type="Proteomes" id="UP001217083">
    <property type="component" value="Unassembled WGS sequence"/>
</dbReference>
<dbReference type="EMBL" id="JARFVA010000001">
    <property type="protein sequence ID" value="MDF0706626.1"/>
    <property type="molecule type" value="Genomic_DNA"/>
</dbReference>